<name>A0ACB8Q5R2_9AGAM</name>
<evidence type="ECO:0000313" key="1">
    <source>
        <dbReference type="EMBL" id="KAI0027065.1"/>
    </source>
</evidence>
<sequence>MIPIALLGSAVYLGLELLRSSLANEKHLDDARAHAAALEAEIDALLEARAAKAGQPSGSGGAGAGMTRRWWPFA</sequence>
<keyword evidence="2" id="KW-1185">Reference proteome</keyword>
<proteinExistence type="predicted"/>
<reference evidence="1" key="2">
    <citation type="journal article" date="2022" name="New Phytol.">
        <title>Evolutionary transition to the ectomycorrhizal habit in the genomes of a hyperdiverse lineage of mushroom-forming fungi.</title>
        <authorList>
            <person name="Looney B."/>
            <person name="Miyauchi S."/>
            <person name="Morin E."/>
            <person name="Drula E."/>
            <person name="Courty P.E."/>
            <person name="Kohler A."/>
            <person name="Kuo A."/>
            <person name="LaButti K."/>
            <person name="Pangilinan J."/>
            <person name="Lipzen A."/>
            <person name="Riley R."/>
            <person name="Andreopoulos W."/>
            <person name="He G."/>
            <person name="Johnson J."/>
            <person name="Nolan M."/>
            <person name="Tritt A."/>
            <person name="Barry K.W."/>
            <person name="Grigoriev I.V."/>
            <person name="Nagy L.G."/>
            <person name="Hibbett D."/>
            <person name="Henrissat B."/>
            <person name="Matheny P.B."/>
            <person name="Labbe J."/>
            <person name="Martin F.M."/>
        </authorList>
    </citation>
    <scope>NUCLEOTIDE SEQUENCE</scope>
    <source>
        <strain evidence="1">EC-137</strain>
    </source>
</reference>
<accession>A0ACB8Q5R2</accession>
<evidence type="ECO:0000313" key="2">
    <source>
        <dbReference type="Proteomes" id="UP000814128"/>
    </source>
</evidence>
<reference evidence="1" key="1">
    <citation type="submission" date="2021-02" db="EMBL/GenBank/DDBJ databases">
        <authorList>
            <consortium name="DOE Joint Genome Institute"/>
            <person name="Ahrendt S."/>
            <person name="Looney B.P."/>
            <person name="Miyauchi S."/>
            <person name="Morin E."/>
            <person name="Drula E."/>
            <person name="Courty P.E."/>
            <person name="Chicoki N."/>
            <person name="Fauchery L."/>
            <person name="Kohler A."/>
            <person name="Kuo A."/>
            <person name="Labutti K."/>
            <person name="Pangilinan J."/>
            <person name="Lipzen A."/>
            <person name="Riley R."/>
            <person name="Andreopoulos W."/>
            <person name="He G."/>
            <person name="Johnson J."/>
            <person name="Barry K.W."/>
            <person name="Grigoriev I.V."/>
            <person name="Nagy L."/>
            <person name="Hibbett D."/>
            <person name="Henrissat B."/>
            <person name="Matheny P.B."/>
            <person name="Labbe J."/>
            <person name="Martin F."/>
        </authorList>
    </citation>
    <scope>NUCLEOTIDE SEQUENCE</scope>
    <source>
        <strain evidence="1">EC-137</strain>
    </source>
</reference>
<protein>
    <submittedName>
        <fullName evidence="1">Uncharacterized protein</fullName>
    </submittedName>
</protein>
<dbReference type="EMBL" id="MU274023">
    <property type="protein sequence ID" value="KAI0027065.1"/>
    <property type="molecule type" value="Genomic_DNA"/>
</dbReference>
<comment type="caution">
    <text evidence="1">The sequence shown here is derived from an EMBL/GenBank/DDBJ whole genome shotgun (WGS) entry which is preliminary data.</text>
</comment>
<dbReference type="Proteomes" id="UP000814128">
    <property type="component" value="Unassembled WGS sequence"/>
</dbReference>
<gene>
    <name evidence="1" type="ORF">K488DRAFT_91384</name>
</gene>
<organism evidence="1 2">
    <name type="scientific">Vararia minispora EC-137</name>
    <dbReference type="NCBI Taxonomy" id="1314806"/>
    <lineage>
        <taxon>Eukaryota</taxon>
        <taxon>Fungi</taxon>
        <taxon>Dikarya</taxon>
        <taxon>Basidiomycota</taxon>
        <taxon>Agaricomycotina</taxon>
        <taxon>Agaricomycetes</taxon>
        <taxon>Russulales</taxon>
        <taxon>Lachnocladiaceae</taxon>
        <taxon>Vararia</taxon>
    </lineage>
</organism>